<evidence type="ECO:0000313" key="2">
    <source>
        <dbReference type="EMBL" id="KAK6618530.1"/>
    </source>
</evidence>
<reference evidence="2 3" key="1">
    <citation type="submission" date="2023-10" db="EMBL/GenBank/DDBJ databases">
        <title>Genomes of two closely related lineages of the louse Polyplax serrata with different host specificities.</title>
        <authorList>
            <person name="Martinu J."/>
            <person name="Tarabai H."/>
            <person name="Stefka J."/>
            <person name="Hypsa V."/>
        </authorList>
    </citation>
    <scope>NUCLEOTIDE SEQUENCE [LARGE SCALE GENOMIC DNA]</scope>
    <source>
        <strain evidence="2">HR10_N</strain>
    </source>
</reference>
<dbReference type="Proteomes" id="UP001372834">
    <property type="component" value="Unassembled WGS sequence"/>
</dbReference>
<proteinExistence type="predicted"/>
<feature type="transmembrane region" description="Helical" evidence="1">
    <location>
        <begin position="56"/>
        <end position="77"/>
    </location>
</feature>
<feature type="transmembrane region" description="Helical" evidence="1">
    <location>
        <begin position="19"/>
        <end position="44"/>
    </location>
</feature>
<dbReference type="PANTHER" id="PTHR39952:SF1">
    <property type="match status" value="1"/>
</dbReference>
<evidence type="ECO:0000256" key="1">
    <source>
        <dbReference type="SAM" id="Phobius"/>
    </source>
</evidence>
<name>A0AAN8RZV8_POLSC</name>
<comment type="caution">
    <text evidence="2">The sequence shown here is derived from an EMBL/GenBank/DDBJ whole genome shotgun (WGS) entry which is preliminary data.</text>
</comment>
<protein>
    <submittedName>
        <fullName evidence="2">Uncharacterized protein</fullName>
    </submittedName>
</protein>
<dbReference type="EMBL" id="JAWJWE010000042">
    <property type="protein sequence ID" value="KAK6618530.1"/>
    <property type="molecule type" value="Genomic_DNA"/>
</dbReference>
<keyword evidence="1" id="KW-1133">Transmembrane helix</keyword>
<keyword evidence="1" id="KW-0472">Membrane</keyword>
<accession>A0AAN8RZV8</accession>
<sequence length="155" mass="17327">MFKCEGVPRSCWSSGLRKYVFLCTACGSLSILLGALFLTVYFMLKSYTSSLNHFETIPTYVPSGMLVATGFLIICLAWRKNRNSFLMKLGGLCSLSCAVLCVSVTVTTTVIHMNRLQTLRECLYTQKTLSCTCYSVLIDNNRISDEGKKCDIRVK</sequence>
<feature type="transmembrane region" description="Helical" evidence="1">
    <location>
        <begin position="89"/>
        <end position="113"/>
    </location>
</feature>
<dbReference type="AlphaFoldDB" id="A0AAN8RZV8"/>
<organism evidence="2 3">
    <name type="scientific">Polyplax serrata</name>
    <name type="common">Common mouse louse</name>
    <dbReference type="NCBI Taxonomy" id="468196"/>
    <lineage>
        <taxon>Eukaryota</taxon>
        <taxon>Metazoa</taxon>
        <taxon>Ecdysozoa</taxon>
        <taxon>Arthropoda</taxon>
        <taxon>Hexapoda</taxon>
        <taxon>Insecta</taxon>
        <taxon>Pterygota</taxon>
        <taxon>Neoptera</taxon>
        <taxon>Paraneoptera</taxon>
        <taxon>Psocodea</taxon>
        <taxon>Troctomorpha</taxon>
        <taxon>Phthiraptera</taxon>
        <taxon>Anoplura</taxon>
        <taxon>Polyplacidae</taxon>
        <taxon>Polyplax</taxon>
    </lineage>
</organism>
<keyword evidence="1" id="KW-0812">Transmembrane</keyword>
<gene>
    <name evidence="2" type="ORF">RUM43_013723</name>
</gene>
<dbReference type="PANTHER" id="PTHR39952">
    <property type="entry name" value="FI02073P"/>
    <property type="match status" value="1"/>
</dbReference>
<evidence type="ECO:0000313" key="3">
    <source>
        <dbReference type="Proteomes" id="UP001372834"/>
    </source>
</evidence>